<dbReference type="AlphaFoldDB" id="A0A1J6HN25"/>
<dbReference type="OrthoDB" id="9767721at2"/>
<dbReference type="Proteomes" id="UP000182985">
    <property type="component" value="Unassembled WGS sequence"/>
</dbReference>
<sequence length="1176" mass="116825">GGVVGGLDGVLGGTGEDGGLGGSLGGTIGGVVGSLDGVLGGAGEDGGLGGSLGGTIGGVVGSLDGVLGGTGEDGGLGGSLGGTIGGVVGSLDGVLGGTGEDGGFGGIGGTIGGVVGSLDGVLGGTGEDGGLGGSLGGTIGGVVGSLDGVLGGTGEDGGLGGSLGGTIGGVVDGLGGTVGGVVSGVTNSLDGALSGLFGGGNTGGGNTGGGNTGGGNTGGGDTGGGNTGGGNTGGGNTGGGNTGGGNTGGDNTGGGNAGGIDTGGGIIVGDIINPSMMDDMNCGSALDCVSPSIGLVTTANREPNKVFVNDAGPPAKPKSEAAYSLAGADGGVSPISLLAFASDSRSEGANDSLPNEIDTNSSGGNRLTSGNRSNGVGSLPGVGRDITSIEILDETSNPEFEGSVTDATNKAREAGIENLLAYLSRNSRSGFHDQSTDTGKVSAPLSSPGLEPAIAQEASPNRLPGLNGANSSNNSTPGLETTTSEAVVGPTDAHNEGKKGSQSPSASTTGENNAVEASGSGFEELLAYLSDSNGSKTSNSIVNAPNETNAATPGELISVEGAANNDSRNSPIDKTAHETPAGFPGSKNADENHDRTTEPAGNIAATDDGFQVETQMVPIPSDRPTNSASGASGSETGGIRSGFKKLLANLFGADAESGDDRRAASNESAGTGSPMGKAPGTSPLANDRLAASNESAGTGSPTGGAPGTSSLANDRLAASNESAGMGAPTKMAPGNGMLANESIAGASDGQQARDKSLSANDGSSRQQLAFAADSIPRDRSTGLAGNRNEALGGSIAAFCSTVGNSLANTNTMNSSTDSLAYNAGGQRSAPNVSVGVAVRSIEMKDLEKIKVTRLVYDVPKSEVDEQVEHVAEATRAYKSKKGKASIGDRITVNLNGKISEVVPAGVGSERTLVLGENELIPGFEEQLVGAKAGDEKMITVEFPKTFRYSGLAGKEASFNVTIKEVASPGKLSVNDETARKIGVKSLADLRNGVRARIENQYGAVAQHRMKEQLLEQLVASYQFTAPPQMVETEFNNIWTGINRNLKTKGTTFTELGTTEEKVRNETRLLAERRIRSGLILVAIGQQAGITVTKEDLKRRLQEQIGALPTGKRQNIINFYSSNPRAVSALKYRLYEEKVVNYLLGRISITDKKAGKEEFLAINGINKSTSRQVPEKN</sequence>
<dbReference type="EMBL" id="MOEC01000005">
    <property type="protein sequence ID" value="OIS94340.1"/>
    <property type="molecule type" value="Genomic_DNA"/>
</dbReference>
<feature type="region of interest" description="Disordered" evidence="7">
    <location>
        <begin position="561"/>
        <end position="637"/>
    </location>
</feature>
<dbReference type="InterPro" id="IPR046357">
    <property type="entry name" value="PPIase_dom_sf"/>
</dbReference>
<evidence type="ECO:0000256" key="4">
    <source>
        <dbReference type="ARBA" id="ARBA00023235"/>
    </source>
</evidence>
<dbReference type="NCBIfam" id="TIGR00115">
    <property type="entry name" value="tig"/>
    <property type="match status" value="1"/>
</dbReference>
<protein>
    <recommendedName>
        <fullName evidence="6">peptidylprolyl isomerase</fullName>
        <ecNumber evidence="6">5.2.1.8</ecNumber>
    </recommendedName>
</protein>
<keyword evidence="10" id="KW-1185">Reference proteome</keyword>
<feature type="region of interest" description="Disordered" evidence="7">
    <location>
        <begin position="428"/>
        <end position="516"/>
    </location>
</feature>
<feature type="region of interest" description="Disordered" evidence="7">
    <location>
        <begin position="207"/>
        <end position="260"/>
    </location>
</feature>
<feature type="compositionally biased region" description="Polar residues" evidence="7">
    <location>
        <begin position="500"/>
        <end position="512"/>
    </location>
</feature>
<feature type="region of interest" description="Disordered" evidence="7">
    <location>
        <begin position="656"/>
        <end position="766"/>
    </location>
</feature>
<dbReference type="GO" id="GO:0005737">
    <property type="term" value="C:cytoplasm"/>
    <property type="evidence" value="ECO:0007669"/>
    <property type="project" value="UniProtKB-SubCell"/>
</dbReference>
<comment type="caution">
    <text evidence="9">The sequence shown here is derived from an EMBL/GenBank/DDBJ whole genome shotgun (WGS) entry which is preliminary data.</text>
</comment>
<dbReference type="Gene3D" id="3.10.50.40">
    <property type="match status" value="1"/>
</dbReference>
<comment type="function">
    <text evidence="5">Involved in protein export. Acts as a chaperone by maintaining the newly synthesized protein in an open conformation. Functions as a peptidyl-prolyl cis-trans isomerase.</text>
</comment>
<organism evidence="9 10">
    <name type="scientific">Brucella cytisi</name>
    <dbReference type="NCBI Taxonomy" id="407152"/>
    <lineage>
        <taxon>Bacteria</taxon>
        <taxon>Pseudomonadati</taxon>
        <taxon>Pseudomonadota</taxon>
        <taxon>Alphaproteobacteria</taxon>
        <taxon>Hyphomicrobiales</taxon>
        <taxon>Brucellaceae</taxon>
        <taxon>Brucella/Ochrobactrum group</taxon>
        <taxon>Brucella</taxon>
    </lineage>
</organism>
<feature type="compositionally biased region" description="Polar residues" evidence="7">
    <location>
        <begin position="347"/>
        <end position="376"/>
    </location>
</feature>
<proteinExistence type="predicted"/>
<feature type="compositionally biased region" description="Basic and acidic residues" evidence="7">
    <location>
        <begin position="588"/>
        <end position="597"/>
    </location>
</feature>
<comment type="catalytic activity">
    <reaction evidence="1 6">
        <text>[protein]-peptidylproline (omega=180) = [protein]-peptidylproline (omega=0)</text>
        <dbReference type="Rhea" id="RHEA:16237"/>
        <dbReference type="Rhea" id="RHEA-COMP:10747"/>
        <dbReference type="Rhea" id="RHEA-COMP:10748"/>
        <dbReference type="ChEBI" id="CHEBI:83833"/>
        <dbReference type="ChEBI" id="CHEBI:83834"/>
        <dbReference type="EC" id="5.2.1.8"/>
    </reaction>
</comment>
<name>A0A1J6HN25_9HYPH</name>
<dbReference type="Pfam" id="PF05698">
    <property type="entry name" value="Trigger_C"/>
    <property type="match status" value="1"/>
</dbReference>
<reference evidence="9 10" key="1">
    <citation type="submission" date="2016-10" db="EMBL/GenBank/DDBJ databases">
        <title>The Draft Genome Sequence of the Potato Rhizosphere Bacteria Ochrobactrum sp. IPA7.2.</title>
        <authorList>
            <person name="Gogoleva N.E."/>
            <person name="Khlopko Y.A."/>
            <person name="Burygin G.L."/>
            <person name="Plotnikov A.O."/>
        </authorList>
    </citation>
    <scope>NUCLEOTIDE SEQUENCE [LARGE SCALE GENOMIC DNA]</scope>
    <source>
        <strain evidence="9 10">IPA7.2</strain>
    </source>
</reference>
<dbReference type="GO" id="GO:0006457">
    <property type="term" value="P:protein folding"/>
    <property type="evidence" value="ECO:0007669"/>
    <property type="project" value="InterPro"/>
</dbReference>
<evidence type="ECO:0000313" key="9">
    <source>
        <dbReference type="EMBL" id="OIS94340.1"/>
    </source>
</evidence>
<evidence type="ECO:0000256" key="6">
    <source>
        <dbReference type="PROSITE-ProRule" id="PRU00277"/>
    </source>
</evidence>
<accession>A0A1J6HN25</accession>
<evidence type="ECO:0000256" key="3">
    <source>
        <dbReference type="ARBA" id="ARBA00023110"/>
    </source>
</evidence>
<dbReference type="Gene3D" id="1.10.3120.10">
    <property type="entry name" value="Trigger factor, C-terminal domain"/>
    <property type="match status" value="1"/>
</dbReference>
<dbReference type="PROSITE" id="PS50059">
    <property type="entry name" value="FKBP_PPIASE"/>
    <property type="match status" value="1"/>
</dbReference>
<dbReference type="InterPro" id="IPR027304">
    <property type="entry name" value="Trigger_fact/SurA_dom_sf"/>
</dbReference>
<evidence type="ECO:0000256" key="7">
    <source>
        <dbReference type="SAM" id="MobiDB-lite"/>
    </source>
</evidence>
<evidence type="ECO:0000259" key="8">
    <source>
        <dbReference type="PROSITE" id="PS50059"/>
    </source>
</evidence>
<feature type="region of interest" description="Disordered" evidence="7">
    <location>
        <begin position="345"/>
        <end position="382"/>
    </location>
</feature>
<dbReference type="InterPro" id="IPR008880">
    <property type="entry name" value="Trigger_fac_C"/>
</dbReference>
<gene>
    <name evidence="9" type="ORF">BLA27_07480</name>
</gene>
<feature type="non-terminal residue" evidence="9">
    <location>
        <position position="1"/>
    </location>
</feature>
<dbReference type="InterPro" id="IPR037041">
    <property type="entry name" value="Trigger_fac_C_sf"/>
</dbReference>
<evidence type="ECO:0000256" key="5">
    <source>
        <dbReference type="ARBA" id="ARBA00024849"/>
    </source>
</evidence>
<dbReference type="EC" id="5.2.1.8" evidence="6"/>
<dbReference type="GO" id="GO:0003755">
    <property type="term" value="F:peptidyl-prolyl cis-trans isomerase activity"/>
    <property type="evidence" value="ECO:0007669"/>
    <property type="project" value="UniProtKB-KW"/>
</dbReference>
<feature type="compositionally biased region" description="Polar residues" evidence="7">
    <location>
        <begin position="757"/>
        <end position="766"/>
    </location>
</feature>
<evidence type="ECO:0000256" key="1">
    <source>
        <dbReference type="ARBA" id="ARBA00000971"/>
    </source>
</evidence>
<feature type="region of interest" description="Disordered" evidence="7">
    <location>
        <begin position="533"/>
        <end position="552"/>
    </location>
</feature>
<comment type="subcellular location">
    <subcellularLocation>
        <location evidence="2">Cytoplasm</location>
    </subcellularLocation>
</comment>
<feature type="compositionally biased region" description="Polar residues" evidence="7">
    <location>
        <begin position="533"/>
        <end position="551"/>
    </location>
</feature>
<feature type="domain" description="PPIase FKBP-type" evidence="8">
    <location>
        <begin position="887"/>
        <end position="968"/>
    </location>
</feature>
<evidence type="ECO:0000256" key="2">
    <source>
        <dbReference type="ARBA" id="ARBA00004496"/>
    </source>
</evidence>
<dbReference type="GO" id="GO:0015031">
    <property type="term" value="P:protein transport"/>
    <property type="evidence" value="ECO:0007669"/>
    <property type="project" value="InterPro"/>
</dbReference>
<feature type="compositionally biased region" description="Polar residues" evidence="7">
    <location>
        <begin position="468"/>
        <end position="485"/>
    </location>
</feature>
<dbReference type="SUPFAM" id="SSF54534">
    <property type="entry name" value="FKBP-like"/>
    <property type="match status" value="1"/>
</dbReference>
<dbReference type="Pfam" id="PF00254">
    <property type="entry name" value="FKBP_C"/>
    <property type="match status" value="1"/>
</dbReference>
<keyword evidence="3 6" id="KW-0697">Rotamase</keyword>
<dbReference type="SUPFAM" id="SSF109998">
    <property type="entry name" value="Triger factor/SurA peptide-binding domain-like"/>
    <property type="match status" value="1"/>
</dbReference>
<dbReference type="InterPro" id="IPR005215">
    <property type="entry name" value="Trig_fac"/>
</dbReference>
<keyword evidence="4 6" id="KW-0413">Isomerase</keyword>
<dbReference type="InterPro" id="IPR001179">
    <property type="entry name" value="PPIase_FKBP_dom"/>
</dbReference>
<evidence type="ECO:0000313" key="10">
    <source>
        <dbReference type="Proteomes" id="UP000182985"/>
    </source>
</evidence>